<dbReference type="GO" id="GO:0018836">
    <property type="term" value="F:alkylmercury lyase activity"/>
    <property type="evidence" value="ECO:0007669"/>
    <property type="project" value="InterPro"/>
</dbReference>
<dbReference type="Pfam" id="PF03243">
    <property type="entry name" value="MerB"/>
    <property type="match status" value="1"/>
</dbReference>
<dbReference type="Gene3D" id="3.30.450.410">
    <property type="match status" value="1"/>
</dbReference>
<dbReference type="EMBL" id="AZNH01000031">
    <property type="protein sequence ID" value="KID85335.1"/>
    <property type="molecule type" value="Genomic_DNA"/>
</dbReference>
<dbReference type="Proteomes" id="UP000031192">
    <property type="component" value="Unassembled WGS sequence"/>
</dbReference>
<reference evidence="1 2" key="1">
    <citation type="journal article" date="2014" name="Proc. Natl. Acad. Sci. U.S.A.">
        <title>Trajectory and genomic determinants of fungal-pathogen speciation and host adaptation.</title>
        <authorList>
            <person name="Hu X."/>
            <person name="Xiao G."/>
            <person name="Zheng P."/>
            <person name="Shang Y."/>
            <person name="Su Y."/>
            <person name="Zhang X."/>
            <person name="Liu X."/>
            <person name="Zhan S."/>
            <person name="St Leger R.J."/>
            <person name="Wang C."/>
        </authorList>
    </citation>
    <scope>NUCLEOTIDE SEQUENCE [LARGE SCALE GENOMIC DNA]</scope>
    <source>
        <strain evidence="1 2">ARSEF 977</strain>
    </source>
</reference>
<dbReference type="SUPFAM" id="SSF160387">
    <property type="entry name" value="NosL/MerB-like"/>
    <property type="match status" value="1"/>
</dbReference>
<evidence type="ECO:0000313" key="1">
    <source>
        <dbReference type="EMBL" id="KID85335.1"/>
    </source>
</evidence>
<evidence type="ECO:0000313" key="2">
    <source>
        <dbReference type="Proteomes" id="UP000031192"/>
    </source>
</evidence>
<keyword evidence="2" id="KW-1185">Reference proteome</keyword>
<keyword evidence="1" id="KW-0456">Lyase</keyword>
<dbReference type="InterPro" id="IPR004927">
    <property type="entry name" value="MerB"/>
</dbReference>
<proteinExistence type="predicted"/>
<dbReference type="PRINTS" id="PR01699">
    <property type="entry name" value="ORGNOHGLYASE"/>
</dbReference>
<protein>
    <submittedName>
        <fullName evidence="1">Alkylmercury lyase</fullName>
    </submittedName>
</protein>
<sequence>MSQQSPIKIQLLTVPDCPLVAKVRDTLNNCLAKTRSDATVEELVGDYHSPTLLINGFDVTGEPVPAQGQQTCRLDLPNEEQILAALRGLPVLSCGDGTEAAVAKSAFHILLRTTGRVTLEQVSQETGRNTDDIRTGIEALRRRGHVKLDEQGFIVGVAGLSCIPTEHQLSIEGKRLWAWCAFDVIGIFGALGASGFATSVNPATNERLVVNFVKGVPDETGLGVFMADMPAGGSVCEDWCWRVRFFQSESAAEAWARANGVTGSLISVANLMVSAREAWSSGKLHARHGSLSSGKMTSC</sequence>
<dbReference type="InterPro" id="IPR053717">
    <property type="entry name" value="MerB_lyase_sf"/>
</dbReference>
<dbReference type="OrthoDB" id="5284319at2759"/>
<name>A0A0B4GEB1_METGA</name>
<comment type="caution">
    <text evidence="1">The sequence shown here is derived from an EMBL/GenBank/DDBJ whole genome shotgun (WGS) entry which is preliminary data.</text>
</comment>
<gene>
    <name evidence="1" type="ORF">MGU_07391</name>
</gene>
<accession>A0A0B4GEB1</accession>
<dbReference type="AlphaFoldDB" id="A0A0B4GEB1"/>
<organism evidence="1 2">
    <name type="scientific">Metarhizium guizhouense (strain ARSEF 977)</name>
    <dbReference type="NCBI Taxonomy" id="1276136"/>
    <lineage>
        <taxon>Eukaryota</taxon>
        <taxon>Fungi</taxon>
        <taxon>Dikarya</taxon>
        <taxon>Ascomycota</taxon>
        <taxon>Pezizomycotina</taxon>
        <taxon>Sordariomycetes</taxon>
        <taxon>Hypocreomycetidae</taxon>
        <taxon>Hypocreales</taxon>
        <taxon>Clavicipitaceae</taxon>
        <taxon>Metarhizium</taxon>
    </lineage>
</organism>
<dbReference type="HOGENOM" id="CLU_876716_0_0_1"/>